<reference evidence="1 2" key="1">
    <citation type="submission" date="2020-01" db="EMBL/GenBank/DDBJ databases">
        <title>Genomes of bacteria type strains.</title>
        <authorList>
            <person name="Chen J."/>
            <person name="Zhu S."/>
            <person name="Chen J."/>
        </authorList>
    </citation>
    <scope>NUCLEOTIDE SEQUENCE [LARGE SCALE GENOMIC DNA]</scope>
    <source>
        <strain evidence="1 2">KCTC 52919</strain>
    </source>
</reference>
<protein>
    <recommendedName>
        <fullName evidence="3">Glycosyl transferase</fullName>
    </recommendedName>
</protein>
<comment type="caution">
    <text evidence="1">The sequence shown here is derived from an EMBL/GenBank/DDBJ whole genome shotgun (WGS) entry which is preliminary data.</text>
</comment>
<keyword evidence="2" id="KW-1185">Reference proteome</keyword>
<dbReference type="RefSeq" id="WP_163042886.1">
    <property type="nucleotide sequence ID" value="NZ_JAAAMJ010000002.1"/>
</dbReference>
<name>A0A6L9MEN2_9HYPH</name>
<sequence>MQTAIITSSYRGDLERCRLLCESIDRRVTGHTRHLILVESRDVALFRSLAGLRREIVDERDLLPGWLRPFPDPLSLGRRRFWLSPKGPPLRGWHVQQLRRIAMAAALDETVMVSVDSDVVFLRQFDVAWFHEGEKVRFYRHPGALGGLEPGAREEHRKWSRKAGQLLGIEDPQETDTAYIATLIAWRSDTVREMLDRIESRTGRSWGSALAGTRALSECTLYGRFVDELEARPDRHLPGDGNLCHMYWTGAAMGAEALTDFAADLAPHQVAAGIQSFTGTDPALIRRAAGLA</sequence>
<proteinExistence type="predicted"/>
<dbReference type="InterPro" id="IPR045499">
    <property type="entry name" value="DUF6492"/>
</dbReference>
<organism evidence="1 2">
    <name type="scientific">Aurantimonas aggregata</name>
    <dbReference type="NCBI Taxonomy" id="2047720"/>
    <lineage>
        <taxon>Bacteria</taxon>
        <taxon>Pseudomonadati</taxon>
        <taxon>Pseudomonadota</taxon>
        <taxon>Alphaproteobacteria</taxon>
        <taxon>Hyphomicrobiales</taxon>
        <taxon>Aurantimonadaceae</taxon>
        <taxon>Aurantimonas</taxon>
    </lineage>
</organism>
<accession>A0A6L9MEN2</accession>
<dbReference type="AlphaFoldDB" id="A0A6L9MEN2"/>
<dbReference type="EMBL" id="JAAAMJ010000002">
    <property type="protein sequence ID" value="NDV86146.1"/>
    <property type="molecule type" value="Genomic_DNA"/>
</dbReference>
<evidence type="ECO:0000313" key="2">
    <source>
        <dbReference type="Proteomes" id="UP000476332"/>
    </source>
</evidence>
<gene>
    <name evidence="1" type="ORF">GTW51_05460</name>
</gene>
<evidence type="ECO:0008006" key="3">
    <source>
        <dbReference type="Google" id="ProtNLM"/>
    </source>
</evidence>
<dbReference type="Proteomes" id="UP000476332">
    <property type="component" value="Unassembled WGS sequence"/>
</dbReference>
<evidence type="ECO:0000313" key="1">
    <source>
        <dbReference type="EMBL" id="NDV86146.1"/>
    </source>
</evidence>
<dbReference type="Pfam" id="PF20102">
    <property type="entry name" value="DUF6492"/>
    <property type="match status" value="1"/>
</dbReference>